<dbReference type="PANTHER" id="PTHR43284:SF1">
    <property type="entry name" value="ASPARAGINE SYNTHETASE"/>
    <property type="match status" value="1"/>
</dbReference>
<reference evidence="5 6" key="1">
    <citation type="submission" date="2018-04" db="EMBL/GenBank/DDBJ databases">
        <title>Cupriavidus necator CR12 genome sequencing and assembly.</title>
        <authorList>
            <person name="Ben Fekih I."/>
            <person name="Mazhar H.S."/>
            <person name="Bello S.K."/>
            <person name="Rensing C."/>
        </authorList>
    </citation>
    <scope>NUCLEOTIDE SEQUENCE [LARGE SCALE GENOMIC DNA]</scope>
    <source>
        <strain evidence="5 6">CR12</strain>
    </source>
</reference>
<organism evidence="5 6">
    <name type="scientific">Cupriavidus necator</name>
    <name type="common">Alcaligenes eutrophus</name>
    <name type="synonym">Ralstonia eutropha</name>
    <dbReference type="NCBI Taxonomy" id="106590"/>
    <lineage>
        <taxon>Bacteria</taxon>
        <taxon>Pseudomonadati</taxon>
        <taxon>Pseudomonadota</taxon>
        <taxon>Betaproteobacteria</taxon>
        <taxon>Burkholderiales</taxon>
        <taxon>Burkholderiaceae</taxon>
        <taxon>Cupriavidus</taxon>
    </lineage>
</organism>
<accession>A0A367PBN5</accession>
<dbReference type="InterPro" id="IPR051786">
    <property type="entry name" value="ASN_synthetase/amidase"/>
</dbReference>
<evidence type="ECO:0000256" key="1">
    <source>
        <dbReference type="ARBA" id="ARBA00005187"/>
    </source>
</evidence>
<comment type="caution">
    <text evidence="5">The sequence shown here is derived from an EMBL/GenBank/DDBJ whole genome shotgun (WGS) entry which is preliminary data.</text>
</comment>
<evidence type="ECO:0000313" key="5">
    <source>
        <dbReference type="EMBL" id="RCJ05282.1"/>
    </source>
</evidence>
<dbReference type="SUPFAM" id="SSF52402">
    <property type="entry name" value="Adenine nucleotide alpha hydrolases-like"/>
    <property type="match status" value="1"/>
</dbReference>
<comment type="pathway">
    <text evidence="1">Amino-acid biosynthesis; L-asparagine biosynthesis; L-asparagine from L-aspartate (L-Gln route): step 1/1.</text>
</comment>
<sequence length="564" mass="62941">MIIITTKRSDETERRLREGDFSLSSDVRLHKHEQFTCFAGGGFKVQHIGDSTIFHTGRAVCSGKEVKPDEYREPVDLAEDLKMAIGYFTFLLVESTRVTIISSLYRHIDIFYVAAGDEIVVSSDLSALLAIVGTRRINASFVSEFVNEDCFFRGDTLFEGVGHVPLGEALVLQRRAAARREAWNVPKPRRVDFIEELRSNIRRFAADEERVFVQFSGGLDSSLILHIAKEIFPNCVALHLLSLDDAASEIDTARQVAAEFGVELRIHESPIRFAAARSSFAMASRINSPFDVYPLSPDPADRNFAYDEQIRAVGIDGGCFLTGQGGDYVFLQNPPPHVGLDGYRDGGLRGFIEAVKAYSQLKKVPFFRLLRHNIEAAILGVRPGSILTPAKIGHCRTASPSRPHALLSELPVQSPKFAHIQSVLTGLYQLRPNDGNQFRVIHPLFMQNILAGVLGEPVHRMFTADYDRIQIRRAFAQSSASQAAWRRTKRPSSGLVFSFFRNNEELVKCFLRRGIVASTIGIEDKWINDIVTENANIVTTGEAGLVLNMLRLEMFAQAYSKHIA</sequence>
<gene>
    <name evidence="5" type="ORF">DDK22_27495</name>
</gene>
<dbReference type="Pfam" id="PF00733">
    <property type="entry name" value="Asn_synthase"/>
    <property type="match status" value="1"/>
</dbReference>
<dbReference type="GO" id="GO:0004066">
    <property type="term" value="F:asparagine synthase (glutamine-hydrolyzing) activity"/>
    <property type="evidence" value="ECO:0007669"/>
    <property type="project" value="UniProtKB-EC"/>
</dbReference>
<dbReference type="Gene3D" id="3.40.50.620">
    <property type="entry name" value="HUPs"/>
    <property type="match status" value="1"/>
</dbReference>
<comment type="catalytic activity">
    <reaction evidence="3">
        <text>L-aspartate + L-glutamine + ATP + H2O = L-asparagine + L-glutamate + AMP + diphosphate + H(+)</text>
        <dbReference type="Rhea" id="RHEA:12228"/>
        <dbReference type="ChEBI" id="CHEBI:15377"/>
        <dbReference type="ChEBI" id="CHEBI:15378"/>
        <dbReference type="ChEBI" id="CHEBI:29985"/>
        <dbReference type="ChEBI" id="CHEBI:29991"/>
        <dbReference type="ChEBI" id="CHEBI:30616"/>
        <dbReference type="ChEBI" id="CHEBI:33019"/>
        <dbReference type="ChEBI" id="CHEBI:58048"/>
        <dbReference type="ChEBI" id="CHEBI:58359"/>
        <dbReference type="ChEBI" id="CHEBI:456215"/>
        <dbReference type="EC" id="6.3.5.4"/>
    </reaction>
</comment>
<evidence type="ECO:0000259" key="4">
    <source>
        <dbReference type="Pfam" id="PF00733"/>
    </source>
</evidence>
<dbReference type="EMBL" id="QDHA01000078">
    <property type="protein sequence ID" value="RCJ05282.1"/>
    <property type="molecule type" value="Genomic_DNA"/>
</dbReference>
<dbReference type="SUPFAM" id="SSF56235">
    <property type="entry name" value="N-terminal nucleophile aminohydrolases (Ntn hydrolases)"/>
    <property type="match status" value="1"/>
</dbReference>
<dbReference type="PANTHER" id="PTHR43284">
    <property type="entry name" value="ASPARAGINE SYNTHETASE (GLUTAMINE-HYDROLYZING)"/>
    <property type="match status" value="1"/>
</dbReference>
<evidence type="ECO:0000256" key="3">
    <source>
        <dbReference type="ARBA" id="ARBA00048741"/>
    </source>
</evidence>
<feature type="domain" description="Asparagine synthetase" evidence="4">
    <location>
        <begin position="201"/>
        <end position="334"/>
    </location>
</feature>
<dbReference type="AlphaFoldDB" id="A0A367PBN5"/>
<dbReference type="EC" id="6.3.5.4" evidence="2"/>
<dbReference type="InterPro" id="IPR014729">
    <property type="entry name" value="Rossmann-like_a/b/a_fold"/>
</dbReference>
<dbReference type="InterPro" id="IPR001962">
    <property type="entry name" value="Asn_synthase"/>
</dbReference>
<dbReference type="GO" id="GO:0006529">
    <property type="term" value="P:asparagine biosynthetic process"/>
    <property type="evidence" value="ECO:0007669"/>
    <property type="project" value="InterPro"/>
</dbReference>
<name>A0A367PBN5_CUPNE</name>
<evidence type="ECO:0000256" key="2">
    <source>
        <dbReference type="ARBA" id="ARBA00012737"/>
    </source>
</evidence>
<evidence type="ECO:0000313" key="6">
    <source>
        <dbReference type="Proteomes" id="UP000253501"/>
    </source>
</evidence>
<proteinExistence type="predicted"/>
<dbReference type="Proteomes" id="UP000253501">
    <property type="component" value="Unassembled WGS sequence"/>
</dbReference>
<dbReference type="InterPro" id="IPR029055">
    <property type="entry name" value="Ntn_hydrolases_N"/>
</dbReference>
<protein>
    <recommendedName>
        <fullName evidence="2">asparagine synthase (glutamine-hydrolyzing)</fullName>
        <ecNumber evidence="2">6.3.5.4</ecNumber>
    </recommendedName>
</protein>